<proteinExistence type="predicted"/>
<sequence>MPPKEHYLAQYFEKTKEKANKTNVFSICKFCINGLGHEIATKKSKITHKSRDCKNHLESCQFFLAEYSYEKQQEILDPQNETIESYSTNIKKRKLDSKNLNKFFKSNFQGEHLEQYEKLLIRATVSRGWSFRWIEDPEVQDLIRFLNPAATFPNRLDLSNRILNHETEMVLENIVQSATQMILVLHYHGSSLPWNVEDLSNKRKNWQTVVLMTKNLFNSIEARGILINELVTDSAPEYMAASRLKDEQATVYKGKYIALITPNYTRWNSHFYCFSSILKSKAALKNLMTKIEDGDDSSLYGFPIDIQENLSSSDWWRKLQELYKLIEPYCAALNKLQTDGARLHEVLYAFGWIRYRAGKNPFDQVTYNQFDDPLEFWNYIAVLKICQIRDKLRRERLKEALAKQEKTIRETNVAQQAQNTDLENEEISDIKNEIFNTSEDTDIEELNESNSEDEFKNCTGDVQSVENWRYLVSRWTKLVDEEENNQDEINANNELVDNNSLDDDNFFDEDFGTTHPAENREAKWKLSDLFTDLLEQPAYLSLLIE</sequence>
<dbReference type="SUPFAM" id="SSF53098">
    <property type="entry name" value="Ribonuclease H-like"/>
    <property type="match status" value="1"/>
</dbReference>
<dbReference type="EMBL" id="QKWP01000059">
    <property type="protein sequence ID" value="RIB28634.1"/>
    <property type="molecule type" value="Genomic_DNA"/>
</dbReference>
<evidence type="ECO:0008006" key="3">
    <source>
        <dbReference type="Google" id="ProtNLM"/>
    </source>
</evidence>
<accession>A0A397W1L6</accession>
<dbReference type="InterPro" id="IPR012337">
    <property type="entry name" value="RNaseH-like_sf"/>
</dbReference>
<dbReference type="Proteomes" id="UP000266673">
    <property type="component" value="Unassembled WGS sequence"/>
</dbReference>
<gene>
    <name evidence="1" type="ORF">C2G38_2157358</name>
</gene>
<comment type="caution">
    <text evidence="1">The sequence shown here is derived from an EMBL/GenBank/DDBJ whole genome shotgun (WGS) entry which is preliminary data.</text>
</comment>
<name>A0A397W1L6_9GLOM</name>
<dbReference type="STRING" id="44941.A0A397W1L6"/>
<evidence type="ECO:0000313" key="2">
    <source>
        <dbReference type="Proteomes" id="UP000266673"/>
    </source>
</evidence>
<dbReference type="AlphaFoldDB" id="A0A397W1L6"/>
<organism evidence="1 2">
    <name type="scientific">Gigaspora rosea</name>
    <dbReference type="NCBI Taxonomy" id="44941"/>
    <lineage>
        <taxon>Eukaryota</taxon>
        <taxon>Fungi</taxon>
        <taxon>Fungi incertae sedis</taxon>
        <taxon>Mucoromycota</taxon>
        <taxon>Glomeromycotina</taxon>
        <taxon>Glomeromycetes</taxon>
        <taxon>Diversisporales</taxon>
        <taxon>Gigasporaceae</taxon>
        <taxon>Gigaspora</taxon>
    </lineage>
</organism>
<evidence type="ECO:0000313" key="1">
    <source>
        <dbReference type="EMBL" id="RIB28634.1"/>
    </source>
</evidence>
<dbReference type="OrthoDB" id="2445699at2759"/>
<reference evidence="1 2" key="1">
    <citation type="submission" date="2018-06" db="EMBL/GenBank/DDBJ databases">
        <title>Comparative genomics reveals the genomic features of Rhizophagus irregularis, R. cerebriforme, R. diaphanum and Gigaspora rosea, and their symbiotic lifestyle signature.</title>
        <authorList>
            <person name="Morin E."/>
            <person name="San Clemente H."/>
            <person name="Chen E.C.H."/>
            <person name="De La Providencia I."/>
            <person name="Hainaut M."/>
            <person name="Kuo A."/>
            <person name="Kohler A."/>
            <person name="Murat C."/>
            <person name="Tang N."/>
            <person name="Roy S."/>
            <person name="Loubradou J."/>
            <person name="Henrissat B."/>
            <person name="Grigoriev I.V."/>
            <person name="Corradi N."/>
            <person name="Roux C."/>
            <person name="Martin F.M."/>
        </authorList>
    </citation>
    <scope>NUCLEOTIDE SEQUENCE [LARGE SCALE GENOMIC DNA]</scope>
    <source>
        <strain evidence="1 2">DAOM 194757</strain>
    </source>
</reference>
<keyword evidence="2" id="KW-1185">Reference proteome</keyword>
<protein>
    <recommendedName>
        <fullName evidence="3">DUF659 domain-containing protein</fullName>
    </recommendedName>
</protein>